<evidence type="ECO:0000313" key="2">
    <source>
        <dbReference type="Proteomes" id="UP000887116"/>
    </source>
</evidence>
<dbReference type="PANTHER" id="PTHR47331:SF1">
    <property type="entry name" value="GAG-LIKE PROTEIN"/>
    <property type="match status" value="1"/>
</dbReference>
<dbReference type="Pfam" id="PF05380">
    <property type="entry name" value="Peptidase_A17"/>
    <property type="match status" value="1"/>
</dbReference>
<dbReference type="AlphaFoldDB" id="A0A8X6K012"/>
<organism evidence="1 2">
    <name type="scientific">Trichonephila clavata</name>
    <name type="common">Joro spider</name>
    <name type="synonym">Nephila clavata</name>
    <dbReference type="NCBI Taxonomy" id="2740835"/>
    <lineage>
        <taxon>Eukaryota</taxon>
        <taxon>Metazoa</taxon>
        <taxon>Ecdysozoa</taxon>
        <taxon>Arthropoda</taxon>
        <taxon>Chelicerata</taxon>
        <taxon>Arachnida</taxon>
        <taxon>Araneae</taxon>
        <taxon>Araneomorphae</taxon>
        <taxon>Entelegynae</taxon>
        <taxon>Araneoidea</taxon>
        <taxon>Nephilidae</taxon>
        <taxon>Trichonephila</taxon>
    </lineage>
</organism>
<dbReference type="OrthoDB" id="6435507at2759"/>
<accession>A0A8X6K012</accession>
<name>A0A8X6K012_TRICU</name>
<proteinExistence type="predicted"/>
<gene>
    <name evidence="1" type="primary">AVEN_89331_1</name>
    <name evidence="1" type="ORF">TNCT_401241</name>
</gene>
<dbReference type="EMBL" id="BMAO01028429">
    <property type="protein sequence ID" value="GFR24606.1"/>
    <property type="molecule type" value="Genomic_DNA"/>
</dbReference>
<dbReference type="InterPro" id="IPR008042">
    <property type="entry name" value="Retrotrans_Pao"/>
</dbReference>
<keyword evidence="2" id="KW-1185">Reference proteome</keyword>
<dbReference type="Proteomes" id="UP000887116">
    <property type="component" value="Unassembled WGS sequence"/>
</dbReference>
<sequence length="168" mass="19171">MDALAIGYACCATIPRLELLGASIGGRNASTILETLNLPLKTYFWTDSMTVLGWITNSEPWNEFVGNRVREIRELTNVEDWRFVPGDLNPADLPSCSCDSSKPLRSQWWEGPKCLYESPECWPYTEITLPQEALLERRKSETLRIEQSQSVKKTMFGRCIVPVKRLDL</sequence>
<reference evidence="1" key="1">
    <citation type="submission" date="2020-07" db="EMBL/GenBank/DDBJ databases">
        <title>Multicomponent nature underlies the extraordinary mechanical properties of spider dragline silk.</title>
        <authorList>
            <person name="Kono N."/>
            <person name="Nakamura H."/>
            <person name="Mori M."/>
            <person name="Yoshida Y."/>
            <person name="Ohtoshi R."/>
            <person name="Malay A.D."/>
            <person name="Moran D.A.P."/>
            <person name="Tomita M."/>
            <person name="Numata K."/>
            <person name="Arakawa K."/>
        </authorList>
    </citation>
    <scope>NUCLEOTIDE SEQUENCE</scope>
</reference>
<protein>
    <submittedName>
        <fullName evidence="1">Uncharacterized protein</fullName>
    </submittedName>
</protein>
<dbReference type="PANTHER" id="PTHR47331">
    <property type="entry name" value="PHD-TYPE DOMAIN-CONTAINING PROTEIN"/>
    <property type="match status" value="1"/>
</dbReference>
<comment type="caution">
    <text evidence="1">The sequence shown here is derived from an EMBL/GenBank/DDBJ whole genome shotgun (WGS) entry which is preliminary data.</text>
</comment>
<evidence type="ECO:0000313" key="1">
    <source>
        <dbReference type="EMBL" id="GFR24606.1"/>
    </source>
</evidence>